<dbReference type="AlphaFoldDB" id="K9WIF6"/>
<organism evidence="2 3">
    <name type="scientific">Allocoleopsis franciscana PCC 7113</name>
    <dbReference type="NCBI Taxonomy" id="1173027"/>
    <lineage>
        <taxon>Bacteria</taxon>
        <taxon>Bacillati</taxon>
        <taxon>Cyanobacteriota</taxon>
        <taxon>Cyanophyceae</taxon>
        <taxon>Coleofasciculales</taxon>
        <taxon>Coleofasciculaceae</taxon>
        <taxon>Allocoleopsis</taxon>
        <taxon>Allocoleopsis franciscana</taxon>
    </lineage>
</organism>
<evidence type="ECO:0000313" key="3">
    <source>
        <dbReference type="Proteomes" id="UP000010471"/>
    </source>
</evidence>
<dbReference type="KEGG" id="mic:Mic7113_3854"/>
<evidence type="ECO:0000256" key="1">
    <source>
        <dbReference type="SAM" id="MobiDB-lite"/>
    </source>
</evidence>
<dbReference type="Proteomes" id="UP000010471">
    <property type="component" value="Chromosome"/>
</dbReference>
<sequence>MDSQRSEELESQGSHLDPSNLKPSHFKPSTFNRQPLERTLTVIIDLYIPLGAEDLRHHGF</sequence>
<accession>K9WIF6</accession>
<name>K9WIF6_9CYAN</name>
<reference evidence="2 3" key="1">
    <citation type="submission" date="2012-06" db="EMBL/GenBank/DDBJ databases">
        <title>Finished chromosome of genome of Microcoleus sp. PCC 7113.</title>
        <authorList>
            <consortium name="US DOE Joint Genome Institute"/>
            <person name="Gugger M."/>
            <person name="Coursin T."/>
            <person name="Rippka R."/>
            <person name="Tandeau De Marsac N."/>
            <person name="Huntemann M."/>
            <person name="Wei C.-L."/>
            <person name="Han J."/>
            <person name="Detter J.C."/>
            <person name="Han C."/>
            <person name="Tapia R."/>
            <person name="Chen A."/>
            <person name="Kyrpides N."/>
            <person name="Mavromatis K."/>
            <person name="Markowitz V."/>
            <person name="Szeto E."/>
            <person name="Ivanova N."/>
            <person name="Pagani I."/>
            <person name="Pati A."/>
            <person name="Goodwin L."/>
            <person name="Nordberg H.P."/>
            <person name="Cantor M.N."/>
            <person name="Hua S.X."/>
            <person name="Woyke T."/>
            <person name="Kerfeld C.A."/>
        </authorList>
    </citation>
    <scope>NUCLEOTIDE SEQUENCE [LARGE SCALE GENOMIC DNA]</scope>
    <source>
        <strain evidence="2 3">PCC 7113</strain>
    </source>
</reference>
<gene>
    <name evidence="2" type="ORF">Mic7113_3854</name>
</gene>
<proteinExistence type="predicted"/>
<feature type="region of interest" description="Disordered" evidence="1">
    <location>
        <begin position="1"/>
        <end position="32"/>
    </location>
</feature>
<evidence type="ECO:0000313" key="2">
    <source>
        <dbReference type="EMBL" id="AFZ19566.1"/>
    </source>
</evidence>
<dbReference type="HOGENOM" id="CLU_2936487_0_0_3"/>
<keyword evidence="3" id="KW-1185">Reference proteome</keyword>
<dbReference type="EMBL" id="CP003630">
    <property type="protein sequence ID" value="AFZ19566.1"/>
    <property type="molecule type" value="Genomic_DNA"/>
</dbReference>
<protein>
    <submittedName>
        <fullName evidence="2">Uncharacterized protein</fullName>
    </submittedName>
</protein>